<evidence type="ECO:0000256" key="1">
    <source>
        <dbReference type="SAM" id="Phobius"/>
    </source>
</evidence>
<sequence length="233" mass="25473">MEINLSMLIMGSVMIIVGIVKNIIPVKFNESIFGKIEGKAENYAAAMRTNIGASLIGMGVILLLNRNVYNANESKALIFSVGVALSIFLLSVILAYFRKFTTNIPVPPLVILGSLIIIAFTSSSGTEVANVNEITLDATKVDPKHYKVEFENDQVRMVRIKYGPNEKSVMHEHVPGAVVFLTDGEGKMTFPDGEQIDNRFEAGTVGWAPGGKHLPENTSDKAHELILVELKQN</sequence>
<accession>A0A382TPC2</accession>
<feature type="transmembrane region" description="Helical" evidence="1">
    <location>
        <begin position="76"/>
        <end position="97"/>
    </location>
</feature>
<name>A0A382TPC2_9ZZZZ</name>
<reference evidence="2" key="1">
    <citation type="submission" date="2018-05" db="EMBL/GenBank/DDBJ databases">
        <authorList>
            <person name="Lanie J.A."/>
            <person name="Ng W.-L."/>
            <person name="Kazmierczak K.M."/>
            <person name="Andrzejewski T.M."/>
            <person name="Davidsen T.M."/>
            <person name="Wayne K.J."/>
            <person name="Tettelin H."/>
            <person name="Glass J.I."/>
            <person name="Rusch D."/>
            <person name="Podicherti R."/>
            <person name="Tsui H.-C.T."/>
            <person name="Winkler M.E."/>
        </authorList>
    </citation>
    <scope>NUCLEOTIDE SEQUENCE</scope>
</reference>
<feature type="transmembrane region" description="Helical" evidence="1">
    <location>
        <begin position="45"/>
        <end position="64"/>
    </location>
</feature>
<dbReference type="Gene3D" id="2.60.120.10">
    <property type="entry name" value="Jelly Rolls"/>
    <property type="match status" value="1"/>
</dbReference>
<proteinExistence type="predicted"/>
<dbReference type="InterPro" id="IPR011051">
    <property type="entry name" value="RmlC_Cupin_sf"/>
</dbReference>
<dbReference type="EMBL" id="UINC01137953">
    <property type="protein sequence ID" value="SVD23602.1"/>
    <property type="molecule type" value="Genomic_DNA"/>
</dbReference>
<dbReference type="AlphaFoldDB" id="A0A382TPC2"/>
<keyword evidence="1" id="KW-0472">Membrane</keyword>
<keyword evidence="1" id="KW-1133">Transmembrane helix</keyword>
<keyword evidence="1" id="KW-0812">Transmembrane</keyword>
<dbReference type="SUPFAM" id="SSF51182">
    <property type="entry name" value="RmlC-like cupins"/>
    <property type="match status" value="1"/>
</dbReference>
<dbReference type="InterPro" id="IPR014710">
    <property type="entry name" value="RmlC-like_jellyroll"/>
</dbReference>
<feature type="transmembrane region" description="Helical" evidence="1">
    <location>
        <begin position="6"/>
        <end position="24"/>
    </location>
</feature>
<protein>
    <submittedName>
        <fullName evidence="2">Uncharacterized protein</fullName>
    </submittedName>
</protein>
<gene>
    <name evidence="2" type="ORF">METZ01_LOCUS376456</name>
</gene>
<feature type="transmembrane region" description="Helical" evidence="1">
    <location>
        <begin position="104"/>
        <end position="122"/>
    </location>
</feature>
<evidence type="ECO:0000313" key="2">
    <source>
        <dbReference type="EMBL" id="SVD23602.1"/>
    </source>
</evidence>
<organism evidence="2">
    <name type="scientific">marine metagenome</name>
    <dbReference type="NCBI Taxonomy" id="408172"/>
    <lineage>
        <taxon>unclassified sequences</taxon>
        <taxon>metagenomes</taxon>
        <taxon>ecological metagenomes</taxon>
    </lineage>
</organism>